<comment type="caution">
    <text evidence="1">The sequence shown here is derived from an EMBL/GenBank/DDBJ whole genome shotgun (WGS) entry which is preliminary data.</text>
</comment>
<proteinExistence type="predicted"/>
<evidence type="ECO:0000313" key="2">
    <source>
        <dbReference type="Proteomes" id="UP000297948"/>
    </source>
</evidence>
<dbReference type="AlphaFoldDB" id="A0A4Z0H065"/>
<dbReference type="EMBL" id="SRID01000200">
    <property type="protein sequence ID" value="TGB03121.1"/>
    <property type="molecule type" value="Genomic_DNA"/>
</dbReference>
<keyword evidence="2" id="KW-1185">Reference proteome</keyword>
<gene>
    <name evidence="1" type="ORF">E4099_20015</name>
</gene>
<organism evidence="1 2">
    <name type="scientific">Streptomyces palmae</name>
    <dbReference type="NCBI Taxonomy" id="1701085"/>
    <lineage>
        <taxon>Bacteria</taxon>
        <taxon>Bacillati</taxon>
        <taxon>Actinomycetota</taxon>
        <taxon>Actinomycetes</taxon>
        <taxon>Kitasatosporales</taxon>
        <taxon>Streptomycetaceae</taxon>
        <taxon>Streptomyces</taxon>
    </lineage>
</organism>
<evidence type="ECO:0008006" key="3">
    <source>
        <dbReference type="Google" id="ProtNLM"/>
    </source>
</evidence>
<evidence type="ECO:0000313" key="1">
    <source>
        <dbReference type="EMBL" id="TGB03121.1"/>
    </source>
</evidence>
<accession>A0A4Z0H065</accession>
<dbReference type="Proteomes" id="UP000297948">
    <property type="component" value="Unassembled WGS sequence"/>
</dbReference>
<protein>
    <recommendedName>
        <fullName evidence="3">Transferase</fullName>
    </recommendedName>
</protein>
<name>A0A4Z0H065_9ACTN</name>
<sequence length="273" mass="29117">MTVPPRAHCVADPAGTLTFDVFDWRPAGAGAGLLLTPRGPEGAADTLRLPLAPIAGERLRAVLTVETPLPEGRWDVYVAEDGAQPRRLSPGNHDLRALVDREPPSGAGPLAVRIPYATKYGNLSVRSWVRAPHVEAGDIRVGAEELTVHGRLAGAEHPADLLAGAVLEARPRGAEPGTGPTAKPTTEGAAFSCALRYADLVRDWAGERLLLDLWLRPADGAPVRLARILDDVPDKKEIFVYPAREVAAPHGAARVVAYYTVDNDLSVRVERAG</sequence>
<reference evidence="1 2" key="1">
    <citation type="submission" date="2019-03" db="EMBL/GenBank/DDBJ databases">
        <authorList>
            <person name="Gonzalez-Pimentel J.L."/>
        </authorList>
    </citation>
    <scope>NUCLEOTIDE SEQUENCE [LARGE SCALE GENOMIC DNA]</scope>
    <source>
        <strain evidence="1 2">JCM 31289</strain>
    </source>
</reference>
<dbReference type="OrthoDB" id="3517562at2"/>